<dbReference type="SUPFAM" id="SSF52402">
    <property type="entry name" value="Adenine nucleotide alpha hydrolases-like"/>
    <property type="match status" value="1"/>
</dbReference>
<name>A0A1H1QPW8_9FLAO</name>
<dbReference type="EMBL" id="LT629745">
    <property type="protein sequence ID" value="SDS25387.1"/>
    <property type="molecule type" value="Genomic_DNA"/>
</dbReference>
<evidence type="ECO:0000256" key="1">
    <source>
        <dbReference type="ARBA" id="ARBA00005187"/>
    </source>
</evidence>
<gene>
    <name evidence="4" type="ORF">SAMN04488552_2588</name>
</gene>
<dbReference type="InterPro" id="IPR014729">
    <property type="entry name" value="Rossmann-like_a/b/a_fold"/>
</dbReference>
<dbReference type="STRING" id="1250231.SAMN04488552_2588"/>
<dbReference type="AlphaFoldDB" id="A0A1H1QPW8"/>
<dbReference type="Gene3D" id="3.40.50.620">
    <property type="entry name" value="HUPs"/>
    <property type="match status" value="1"/>
</dbReference>
<protein>
    <recommendedName>
        <fullName evidence="2">asparagine synthase (glutamine-hydrolyzing)</fullName>
        <ecNumber evidence="2">6.3.5.4</ecNumber>
    </recommendedName>
</protein>
<dbReference type="EC" id="6.3.5.4" evidence="2"/>
<dbReference type="Proteomes" id="UP000198858">
    <property type="component" value="Chromosome I"/>
</dbReference>
<reference evidence="4 5" key="1">
    <citation type="submission" date="2016-10" db="EMBL/GenBank/DDBJ databases">
        <authorList>
            <person name="Varghese N."/>
            <person name="Submissions S."/>
        </authorList>
    </citation>
    <scope>NUCLEOTIDE SEQUENCE [LARGE SCALE GENOMIC DNA]</scope>
    <source>
        <strain evidence="4 5">Mar_2010_102</strain>
    </source>
</reference>
<proteinExistence type="predicted"/>
<dbReference type="InterPro" id="IPR051786">
    <property type="entry name" value="ASN_synthetase/amidase"/>
</dbReference>
<comment type="catalytic activity">
    <reaction evidence="3">
        <text>L-aspartate + L-glutamine + ATP + H2O = L-asparagine + L-glutamate + AMP + diphosphate + H(+)</text>
        <dbReference type="Rhea" id="RHEA:12228"/>
        <dbReference type="ChEBI" id="CHEBI:15377"/>
        <dbReference type="ChEBI" id="CHEBI:15378"/>
        <dbReference type="ChEBI" id="CHEBI:29985"/>
        <dbReference type="ChEBI" id="CHEBI:29991"/>
        <dbReference type="ChEBI" id="CHEBI:30616"/>
        <dbReference type="ChEBI" id="CHEBI:33019"/>
        <dbReference type="ChEBI" id="CHEBI:58048"/>
        <dbReference type="ChEBI" id="CHEBI:58359"/>
        <dbReference type="ChEBI" id="CHEBI:456215"/>
        <dbReference type="EC" id="6.3.5.4"/>
    </reaction>
</comment>
<organism evidence="4 5">
    <name type="scientific">Christiangramia echinicola</name>
    <dbReference type="NCBI Taxonomy" id="279359"/>
    <lineage>
        <taxon>Bacteria</taxon>
        <taxon>Pseudomonadati</taxon>
        <taxon>Bacteroidota</taxon>
        <taxon>Flavobacteriia</taxon>
        <taxon>Flavobacteriales</taxon>
        <taxon>Flavobacteriaceae</taxon>
        <taxon>Christiangramia</taxon>
    </lineage>
</organism>
<sequence>MSKIIYVVNRKEIISDSEVNQISKICNTITANNIKASSAKTFKDDKIAYGLSNPSNLIEMNSSNIFFGQSFGSLKNWDKLDEPSPDGNYVIFRTDEKKIQIISDILGSKALWYYFDDKKFIASTSQRAIIQYLGNFEFNKRIIPWMLCNGLLGPGESWDANLSLLPPDSVLTLDRNTWMTTINSNPVSFKPNNKLDRINQEEFNNLVQSVLSELKLDYSKWKITLSGGYDSRGILYSLKRKDCNNVTINSLTWGLDKNQSIPGNDAFIAKKIADKLEIRHSFFQTDFSTDESLDNIITRFLENGEGRIDHIGGYMDGFKIWKTLFESGVGGIIRGDEAFGSYNFISEYHLKNFIGLTLPEDYENLKSEIFFSEFNVRYPEQLKQKSTESTDAWRDRLYQQYLIPIFLSALEDIKQPYLEQINPLLSRRIIHFVRELPDHLRTEKKIFKNYVNHFKPSFKYARAPAIESKVEIFRDKSMVKLITTELESNTANLIFSEKFIKTVLSQIQMKSGENNKSGSLISNLKSLIPKEIKKRILKELFTAKIDMNKVAFRMFLIVRMYKLLNKDSKVLSNMR</sequence>
<comment type="pathway">
    <text evidence="1">Amino-acid biosynthesis; L-asparagine biosynthesis; L-asparagine from L-aspartate (L-Gln route): step 1/1.</text>
</comment>
<keyword evidence="5" id="KW-1185">Reference proteome</keyword>
<accession>A0A1H1QPW8</accession>
<evidence type="ECO:0000256" key="2">
    <source>
        <dbReference type="ARBA" id="ARBA00012737"/>
    </source>
</evidence>
<dbReference type="PANTHER" id="PTHR43284:SF1">
    <property type="entry name" value="ASPARAGINE SYNTHETASE"/>
    <property type="match status" value="1"/>
</dbReference>
<dbReference type="GO" id="GO:0004066">
    <property type="term" value="F:asparagine synthase (glutamine-hydrolyzing) activity"/>
    <property type="evidence" value="ECO:0007669"/>
    <property type="project" value="UniProtKB-EC"/>
</dbReference>
<dbReference type="RefSeq" id="WP_026934166.1">
    <property type="nucleotide sequence ID" value="NZ_LT629745.1"/>
</dbReference>
<evidence type="ECO:0000256" key="3">
    <source>
        <dbReference type="ARBA" id="ARBA00048741"/>
    </source>
</evidence>
<evidence type="ECO:0000313" key="5">
    <source>
        <dbReference type="Proteomes" id="UP000198858"/>
    </source>
</evidence>
<dbReference type="PANTHER" id="PTHR43284">
    <property type="entry name" value="ASPARAGINE SYNTHETASE (GLUTAMINE-HYDROLYZING)"/>
    <property type="match status" value="1"/>
</dbReference>
<evidence type="ECO:0000313" key="4">
    <source>
        <dbReference type="EMBL" id="SDS25387.1"/>
    </source>
</evidence>